<protein>
    <recommendedName>
        <fullName evidence="3">Transporter</fullName>
    </recommendedName>
</protein>
<reference evidence="1" key="1">
    <citation type="submission" date="2022-01" db="EMBL/GenBank/DDBJ databases">
        <authorList>
            <person name="Jo J.-H."/>
            <person name="Im W.-T."/>
        </authorList>
    </citation>
    <scope>NUCLEOTIDE SEQUENCE</scope>
    <source>
        <strain evidence="1">G124</strain>
    </source>
</reference>
<accession>A0A9X1QJI6</accession>
<dbReference type="AlphaFoldDB" id="A0A9X1QJI6"/>
<gene>
    <name evidence="1" type="ORF">LVY65_05700</name>
</gene>
<name>A0A9X1QJI6_9SPHN</name>
<evidence type="ECO:0000313" key="1">
    <source>
        <dbReference type="EMBL" id="MCF2514560.1"/>
    </source>
</evidence>
<dbReference type="EMBL" id="JAKFGM010000001">
    <property type="protein sequence ID" value="MCF2514560.1"/>
    <property type="molecule type" value="Genomic_DNA"/>
</dbReference>
<dbReference type="Proteomes" id="UP001139410">
    <property type="component" value="Unassembled WGS sequence"/>
</dbReference>
<sequence length="302" mass="32909">MSVPAHAATSADAEIATAERYRAAMQSARWTGPMLASNAETIPKGHFYTEPYFFDVISGGEHSPGSSGFYQYGLFNGFTVGLQPNFALGTEQPNRTIKLGDFKLLSQLRLTHFTPENRIPTVSIVLQEAIPTGKHDRLDPSEDGHGSGSYATEIGANIQHYFLLKNGRLLRARINVLKSFPHGSDVTGRSVYGTGPGFRGHANPGSKTTLIGAVEYSLTKEWVLALDVIRESTTETTIKGRYGSVGPQVKQTFPSSRHVGFAPAIEYNWSDRTGILLGVWINPKGHNSPASVIPALAFSRFW</sequence>
<keyword evidence="2" id="KW-1185">Reference proteome</keyword>
<proteinExistence type="predicted"/>
<dbReference type="RefSeq" id="WP_235067018.1">
    <property type="nucleotide sequence ID" value="NZ_JAKFGM010000001.1"/>
</dbReference>
<comment type="caution">
    <text evidence="1">The sequence shown here is derived from an EMBL/GenBank/DDBJ whole genome shotgun (WGS) entry which is preliminary data.</text>
</comment>
<evidence type="ECO:0000313" key="2">
    <source>
        <dbReference type="Proteomes" id="UP001139410"/>
    </source>
</evidence>
<organism evidence="1 2">
    <name type="scientific">Sphingomonas cremea</name>
    <dbReference type="NCBI Taxonomy" id="2904799"/>
    <lineage>
        <taxon>Bacteria</taxon>
        <taxon>Pseudomonadati</taxon>
        <taxon>Pseudomonadota</taxon>
        <taxon>Alphaproteobacteria</taxon>
        <taxon>Sphingomonadales</taxon>
        <taxon>Sphingomonadaceae</taxon>
        <taxon>Sphingomonas</taxon>
    </lineage>
</organism>
<evidence type="ECO:0008006" key="3">
    <source>
        <dbReference type="Google" id="ProtNLM"/>
    </source>
</evidence>